<keyword evidence="2" id="KW-0234">DNA repair</keyword>
<name>A0A7Z0D8H7_9ACTN</name>
<dbReference type="EMBL" id="JACBZS010000001">
    <property type="protein sequence ID" value="NYI70901.1"/>
    <property type="molecule type" value="Genomic_DNA"/>
</dbReference>
<dbReference type="Proteomes" id="UP000527616">
    <property type="component" value="Unassembled WGS sequence"/>
</dbReference>
<keyword evidence="4" id="KW-1185">Reference proteome</keyword>
<reference evidence="3 4" key="1">
    <citation type="submission" date="2020-07" db="EMBL/GenBank/DDBJ databases">
        <title>Sequencing the genomes of 1000 actinobacteria strains.</title>
        <authorList>
            <person name="Klenk H.-P."/>
        </authorList>
    </citation>
    <scope>NUCLEOTIDE SEQUENCE [LARGE SCALE GENOMIC DNA]</scope>
    <source>
        <strain evidence="3 4">DSM 103164</strain>
    </source>
</reference>
<proteinExistence type="predicted"/>
<dbReference type="PANTHER" id="PTHR43003">
    <property type="entry name" value="DNA-3-METHYLADENINE GLYCOSYLASE"/>
    <property type="match status" value="1"/>
</dbReference>
<protein>
    <submittedName>
        <fullName evidence="3">3-methyladenine DNA glycosylase/8-oxoguanine DNA glycosylase</fullName>
    </submittedName>
</protein>
<dbReference type="Gene3D" id="1.10.340.30">
    <property type="entry name" value="Hypothetical protein, domain 2"/>
    <property type="match status" value="1"/>
</dbReference>
<dbReference type="GO" id="GO:0005737">
    <property type="term" value="C:cytoplasm"/>
    <property type="evidence" value="ECO:0007669"/>
    <property type="project" value="TreeGrafter"/>
</dbReference>
<sequence length="309" mass="34044">MQALPVAELTRRIRTPVDLGQAIGRLRRGAGDPTHRRASDGWWRATRTPQGPALLRLHREGEAIVARAWGSGADWVLEQVPELLGLHDDAAGFEPRHPLLVDLARRNPWLRIGRTRAVLEAFAPTVIEQKVTGREAFGAFRRLVRRFGEPAPGPARDPASPAYGMCVQPDGAGWAAIPSWEWLRAMVDGKRSTALVRGARRAAALERTLESADVDAALRSLPGVGPWTSAEVRAVAHGDPDAWSIGDYHVPRMIIFALTGEDRTSDEVATELLEPWRGHRLRVQLLIMSAGLGPERRGPRRSLPTHLPR</sequence>
<dbReference type="GO" id="GO:0043916">
    <property type="term" value="F:DNA-7-methylguanine glycosylase activity"/>
    <property type="evidence" value="ECO:0007669"/>
    <property type="project" value="TreeGrafter"/>
</dbReference>
<evidence type="ECO:0000256" key="1">
    <source>
        <dbReference type="ARBA" id="ARBA00022763"/>
    </source>
</evidence>
<accession>A0A7Z0D8H7</accession>
<dbReference type="AlphaFoldDB" id="A0A7Z0D8H7"/>
<evidence type="ECO:0000256" key="2">
    <source>
        <dbReference type="ARBA" id="ARBA00023204"/>
    </source>
</evidence>
<dbReference type="InterPro" id="IPR011257">
    <property type="entry name" value="DNA_glycosylase"/>
</dbReference>
<dbReference type="GO" id="GO:0032131">
    <property type="term" value="F:alkylated DNA binding"/>
    <property type="evidence" value="ECO:0007669"/>
    <property type="project" value="TreeGrafter"/>
</dbReference>
<dbReference type="GO" id="GO:0006307">
    <property type="term" value="P:DNA alkylation repair"/>
    <property type="evidence" value="ECO:0007669"/>
    <property type="project" value="TreeGrafter"/>
</dbReference>
<dbReference type="GO" id="GO:0032993">
    <property type="term" value="C:protein-DNA complex"/>
    <property type="evidence" value="ECO:0007669"/>
    <property type="project" value="TreeGrafter"/>
</dbReference>
<dbReference type="RefSeq" id="WP_343045887.1">
    <property type="nucleotide sequence ID" value="NZ_JACBZS010000001.1"/>
</dbReference>
<dbReference type="SUPFAM" id="SSF48150">
    <property type="entry name" value="DNA-glycosylase"/>
    <property type="match status" value="1"/>
</dbReference>
<dbReference type="PANTHER" id="PTHR43003:SF6">
    <property type="entry name" value="DNA GLYCOSYLASE"/>
    <property type="match status" value="1"/>
</dbReference>
<comment type="caution">
    <text evidence="3">The sequence shown here is derived from an EMBL/GenBank/DDBJ whole genome shotgun (WGS) entry which is preliminary data.</text>
</comment>
<organism evidence="3 4">
    <name type="scientific">Naumannella cuiyingiana</name>
    <dbReference type="NCBI Taxonomy" id="1347891"/>
    <lineage>
        <taxon>Bacteria</taxon>
        <taxon>Bacillati</taxon>
        <taxon>Actinomycetota</taxon>
        <taxon>Actinomycetes</taxon>
        <taxon>Propionibacteriales</taxon>
        <taxon>Propionibacteriaceae</taxon>
        <taxon>Naumannella</taxon>
    </lineage>
</organism>
<evidence type="ECO:0000313" key="3">
    <source>
        <dbReference type="EMBL" id="NYI70901.1"/>
    </source>
</evidence>
<keyword evidence="1" id="KW-0227">DNA damage</keyword>
<gene>
    <name evidence="3" type="ORF">GGQ54_001461</name>
</gene>
<evidence type="ECO:0000313" key="4">
    <source>
        <dbReference type="Proteomes" id="UP000527616"/>
    </source>
</evidence>
<dbReference type="GO" id="GO:0006285">
    <property type="term" value="P:base-excision repair, AP site formation"/>
    <property type="evidence" value="ECO:0007669"/>
    <property type="project" value="TreeGrafter"/>
</dbReference>
<dbReference type="InterPro" id="IPR051912">
    <property type="entry name" value="Alkylbase_DNA_Glycosylase/TA"/>
</dbReference>
<dbReference type="GO" id="GO:0008725">
    <property type="term" value="F:DNA-3-methyladenine glycosylase activity"/>
    <property type="evidence" value="ECO:0007669"/>
    <property type="project" value="TreeGrafter"/>
</dbReference>